<evidence type="ECO:0000256" key="3">
    <source>
        <dbReference type="ARBA" id="ARBA00022519"/>
    </source>
</evidence>
<comment type="caution">
    <text evidence="10">The sequence shown here is derived from an EMBL/GenBank/DDBJ whole genome shotgun (WGS) entry which is preliminary data.</text>
</comment>
<dbReference type="RefSeq" id="WP_124210790.1">
    <property type="nucleotide sequence ID" value="NZ_CP016615.1"/>
</dbReference>
<dbReference type="CDD" id="cd06259">
    <property type="entry name" value="YdcF-like"/>
    <property type="match status" value="1"/>
</dbReference>
<keyword evidence="4 8" id="KW-0812">Transmembrane</keyword>
<feature type="domain" description="DUF218" evidence="9">
    <location>
        <begin position="70"/>
        <end position="199"/>
    </location>
</feature>
<dbReference type="GO" id="GO:0005886">
    <property type="term" value="C:plasma membrane"/>
    <property type="evidence" value="ECO:0007669"/>
    <property type="project" value="UniProtKB-SubCell"/>
</dbReference>
<feature type="transmembrane region" description="Helical" evidence="8">
    <location>
        <begin position="24"/>
        <end position="46"/>
    </location>
</feature>
<dbReference type="OrthoDB" id="9782395at2"/>
<keyword evidence="11" id="KW-1185">Reference proteome</keyword>
<reference evidence="10 11" key="1">
    <citation type="submission" date="2018-11" db="EMBL/GenBank/DDBJ databases">
        <title>Genomic Encyclopedia of Type Strains, Phase IV (KMG-IV): sequencing the most valuable type-strain genomes for metagenomic binning, comparative biology and taxonomic classification.</title>
        <authorList>
            <person name="Goeker M."/>
        </authorList>
    </citation>
    <scope>NUCLEOTIDE SEQUENCE [LARGE SCALE GENOMIC DNA]</scope>
    <source>
        <strain evidence="10 11">DSM 27238</strain>
    </source>
</reference>
<evidence type="ECO:0000313" key="11">
    <source>
        <dbReference type="Proteomes" id="UP000281691"/>
    </source>
</evidence>
<keyword evidence="6 8" id="KW-0472">Membrane</keyword>
<comment type="function">
    <text evidence="7">Participates in the barrier function of the cell envelope.</text>
</comment>
<evidence type="ECO:0000256" key="2">
    <source>
        <dbReference type="ARBA" id="ARBA00022475"/>
    </source>
</evidence>
<evidence type="ECO:0000256" key="6">
    <source>
        <dbReference type="ARBA" id="ARBA00023136"/>
    </source>
</evidence>
<keyword evidence="5 8" id="KW-1133">Transmembrane helix</keyword>
<evidence type="ECO:0000313" key="10">
    <source>
        <dbReference type="EMBL" id="RPE86244.1"/>
    </source>
</evidence>
<keyword evidence="3" id="KW-0997">Cell inner membrane</keyword>
<sequence length="242" mass="28191">MTEQNHSNKQSKFKVTLFSLLRKVIYFFRFAIKWGLIPLVVFVLLIDISTSYLVKESIFTDIEKLPKREYAVVLGTAKFYPSGMPNLYYKYRLAAAREIYRNKKADYFLMSGDNKTPYYNEPKMMTDDLRKMGVDRSIIQQDYSGFNTLDSIIRANKVFKLKPFTIVSQRFHCERALVIAKFHHIDAICFVAKYPEKHYWVRLRESIARVAMVLDLLRGADASSLAESKIVKPINSSTKIIK</sequence>
<dbReference type="Pfam" id="PF02698">
    <property type="entry name" value="DUF218"/>
    <property type="match status" value="1"/>
</dbReference>
<dbReference type="EMBL" id="RKQP01000001">
    <property type="protein sequence ID" value="RPE86244.1"/>
    <property type="molecule type" value="Genomic_DNA"/>
</dbReference>
<dbReference type="InterPro" id="IPR003848">
    <property type="entry name" value="DUF218"/>
</dbReference>
<evidence type="ECO:0000256" key="7">
    <source>
        <dbReference type="ARBA" id="ARBA00037355"/>
    </source>
</evidence>
<dbReference type="PANTHER" id="PTHR30336">
    <property type="entry name" value="INNER MEMBRANE PROTEIN, PROBABLE PERMEASE"/>
    <property type="match status" value="1"/>
</dbReference>
<dbReference type="Proteomes" id="UP000281691">
    <property type="component" value="Unassembled WGS sequence"/>
</dbReference>
<proteinExistence type="predicted"/>
<dbReference type="PANTHER" id="PTHR30336:SF0">
    <property type="entry name" value="PROTEIN SANA"/>
    <property type="match status" value="1"/>
</dbReference>
<dbReference type="AlphaFoldDB" id="A0A3N4WMD0"/>
<evidence type="ECO:0000259" key="9">
    <source>
        <dbReference type="Pfam" id="PF02698"/>
    </source>
</evidence>
<accession>A0A3N4WMD0</accession>
<evidence type="ECO:0000256" key="5">
    <source>
        <dbReference type="ARBA" id="ARBA00022989"/>
    </source>
</evidence>
<dbReference type="InterPro" id="IPR051599">
    <property type="entry name" value="Cell_Envelope_Assoc"/>
</dbReference>
<evidence type="ECO:0000256" key="1">
    <source>
        <dbReference type="ARBA" id="ARBA00004377"/>
    </source>
</evidence>
<comment type="subcellular location">
    <subcellularLocation>
        <location evidence="1">Cell inner membrane</location>
        <topology evidence="1">Single-pass membrane protein</topology>
    </subcellularLocation>
</comment>
<name>A0A3N4WMD0_9PAST</name>
<protein>
    <submittedName>
        <fullName evidence="10">SanA protein</fullName>
    </submittedName>
</protein>
<evidence type="ECO:0000256" key="4">
    <source>
        <dbReference type="ARBA" id="ARBA00022692"/>
    </source>
</evidence>
<gene>
    <name evidence="10" type="ORF">EDC46_0638</name>
</gene>
<keyword evidence="2" id="KW-1003">Cell membrane</keyword>
<evidence type="ECO:0000256" key="8">
    <source>
        <dbReference type="SAM" id="Phobius"/>
    </source>
</evidence>
<organism evidence="10 11">
    <name type="scientific">Vespertiliibacter pulmonis</name>
    <dbReference type="NCBI Taxonomy" id="1443036"/>
    <lineage>
        <taxon>Bacteria</taxon>
        <taxon>Pseudomonadati</taxon>
        <taxon>Pseudomonadota</taxon>
        <taxon>Gammaproteobacteria</taxon>
        <taxon>Pasteurellales</taxon>
        <taxon>Pasteurellaceae</taxon>
        <taxon>Vespertiliibacter</taxon>
    </lineage>
</organism>